<keyword evidence="10" id="KW-1015">Disulfide bond</keyword>
<dbReference type="AlphaFoldDB" id="A0A1H6DNI2"/>
<keyword evidence="6" id="KW-0560">Oxidoreductase</keyword>
<feature type="transmembrane region" description="Helical" evidence="12">
    <location>
        <begin position="277"/>
        <end position="297"/>
    </location>
</feature>
<keyword evidence="9 12" id="KW-0472">Membrane</keyword>
<keyword evidence="14" id="KW-1185">Reference proteome</keyword>
<feature type="transmembrane region" description="Helical" evidence="12">
    <location>
        <begin position="77"/>
        <end position="95"/>
    </location>
</feature>
<evidence type="ECO:0000256" key="2">
    <source>
        <dbReference type="ARBA" id="ARBA00022475"/>
    </source>
</evidence>
<dbReference type="GO" id="GO:0046872">
    <property type="term" value="F:metal ion binding"/>
    <property type="evidence" value="ECO:0007669"/>
    <property type="project" value="UniProtKB-KW"/>
</dbReference>
<dbReference type="RefSeq" id="WP_235009248.1">
    <property type="nucleotide sequence ID" value="NZ_FNVQ01000008.1"/>
</dbReference>
<feature type="transmembrane region" description="Helical" evidence="12">
    <location>
        <begin position="173"/>
        <end position="192"/>
    </location>
</feature>
<gene>
    <name evidence="13" type="ORF">SAMN05444390_1083</name>
</gene>
<keyword evidence="7" id="KW-0408">Iron</keyword>
<evidence type="ECO:0000256" key="9">
    <source>
        <dbReference type="ARBA" id="ARBA00023136"/>
    </source>
</evidence>
<evidence type="ECO:0000256" key="12">
    <source>
        <dbReference type="SAM" id="Phobius"/>
    </source>
</evidence>
<evidence type="ECO:0000256" key="1">
    <source>
        <dbReference type="ARBA" id="ARBA00004141"/>
    </source>
</evidence>
<evidence type="ECO:0000313" key="13">
    <source>
        <dbReference type="EMBL" id="SEG86862.1"/>
    </source>
</evidence>
<evidence type="ECO:0000256" key="3">
    <source>
        <dbReference type="ARBA" id="ARBA00022692"/>
    </source>
</evidence>
<evidence type="ECO:0000256" key="7">
    <source>
        <dbReference type="ARBA" id="ARBA00023004"/>
    </source>
</evidence>
<feature type="transmembrane region" description="Helical" evidence="12">
    <location>
        <begin position="132"/>
        <end position="152"/>
    </location>
</feature>
<dbReference type="Pfam" id="PF02628">
    <property type="entry name" value="COX15-CtaA"/>
    <property type="match status" value="1"/>
</dbReference>
<keyword evidence="4" id="KW-0479">Metal-binding</keyword>
<keyword evidence="5 12" id="KW-1133">Transmembrane helix</keyword>
<proteinExistence type="predicted"/>
<evidence type="ECO:0000256" key="8">
    <source>
        <dbReference type="ARBA" id="ARBA00023133"/>
    </source>
</evidence>
<dbReference type="PANTHER" id="PTHR35457:SF1">
    <property type="entry name" value="HEME A SYNTHASE"/>
    <property type="match status" value="1"/>
</dbReference>
<comment type="subcellular location">
    <subcellularLocation>
        <location evidence="1">Membrane</location>
        <topology evidence="1">Multi-pass membrane protein</topology>
    </subcellularLocation>
</comment>
<dbReference type="GO" id="GO:0006784">
    <property type="term" value="P:heme A biosynthetic process"/>
    <property type="evidence" value="ECO:0007669"/>
    <property type="project" value="InterPro"/>
</dbReference>
<feature type="transmembrane region" description="Helical" evidence="12">
    <location>
        <begin position="107"/>
        <end position="126"/>
    </location>
</feature>
<keyword evidence="2" id="KW-1003">Cell membrane</keyword>
<name>A0A1H6DNI2_9GAMM</name>
<keyword evidence="8" id="KW-0350">Heme biosynthesis</keyword>
<feature type="transmembrane region" description="Helical" evidence="12">
    <location>
        <begin position="9"/>
        <end position="29"/>
    </location>
</feature>
<sequence length="342" mass="37497">MNLNVSLRLVNLSIGLALVVVLLGGWTRLNDAGLGCPDWPACYGHFVLPSAHQVEERILIDFPGHVVDLKKGWLEMVHRYAASLLGLLILLQALLAMRKRKLEGYPVVLSCGLLVLVIVQGLFGMWTVTLKLVPWVVTLHLLGGMTTLALLVRLRQRLSVLKDHGLQTDRHPDVGAVMLVAALFIQISLGGWTSTNYAGWACDHWLVCHQESSVEYDFATGMNPVVPLGPNYEGGLLPAEARAAIQISHRLGALMFVISLLMATWRLRENHSLMPWLGLVWVVTCGQIALGVLNVIFQLPLALATAHHAAAVMLLLAVMAVYGRAFVKRTRTEVIHGYLSPG</sequence>
<evidence type="ECO:0000313" key="14">
    <source>
        <dbReference type="Proteomes" id="UP000236745"/>
    </source>
</evidence>
<comment type="pathway">
    <text evidence="11">Porphyrin-containing compound metabolism.</text>
</comment>
<protein>
    <submittedName>
        <fullName evidence="13">Cytochrome c oxidase assembly protein subunit 15</fullName>
    </submittedName>
</protein>
<reference evidence="13 14" key="1">
    <citation type="submission" date="2016-10" db="EMBL/GenBank/DDBJ databases">
        <authorList>
            <person name="de Groot N.N."/>
        </authorList>
    </citation>
    <scope>NUCLEOTIDE SEQUENCE [LARGE SCALE GENOMIC DNA]</scope>
    <source>
        <strain evidence="13 14">DSM 22012</strain>
    </source>
</reference>
<dbReference type="Proteomes" id="UP000236745">
    <property type="component" value="Unassembled WGS sequence"/>
</dbReference>
<dbReference type="InterPro" id="IPR050450">
    <property type="entry name" value="COX15/CtaA_HemeA_synthase"/>
</dbReference>
<evidence type="ECO:0000256" key="10">
    <source>
        <dbReference type="ARBA" id="ARBA00023157"/>
    </source>
</evidence>
<evidence type="ECO:0000256" key="5">
    <source>
        <dbReference type="ARBA" id="ARBA00022989"/>
    </source>
</evidence>
<keyword evidence="3 12" id="KW-0812">Transmembrane</keyword>
<feature type="transmembrane region" description="Helical" evidence="12">
    <location>
        <begin position="247"/>
        <end position="265"/>
    </location>
</feature>
<feature type="transmembrane region" description="Helical" evidence="12">
    <location>
        <begin position="303"/>
        <end position="322"/>
    </location>
</feature>
<dbReference type="InterPro" id="IPR003780">
    <property type="entry name" value="COX15/CtaA_fam"/>
</dbReference>
<evidence type="ECO:0000256" key="11">
    <source>
        <dbReference type="ARBA" id="ARBA00023444"/>
    </source>
</evidence>
<organism evidence="13 14">
    <name type="scientific">Marinobacterium lutimaris</name>
    <dbReference type="NCBI Taxonomy" id="568106"/>
    <lineage>
        <taxon>Bacteria</taxon>
        <taxon>Pseudomonadati</taxon>
        <taxon>Pseudomonadota</taxon>
        <taxon>Gammaproteobacteria</taxon>
        <taxon>Oceanospirillales</taxon>
        <taxon>Oceanospirillaceae</taxon>
        <taxon>Marinobacterium</taxon>
    </lineage>
</organism>
<evidence type="ECO:0000256" key="6">
    <source>
        <dbReference type="ARBA" id="ARBA00023002"/>
    </source>
</evidence>
<dbReference type="GO" id="GO:0016491">
    <property type="term" value="F:oxidoreductase activity"/>
    <property type="evidence" value="ECO:0007669"/>
    <property type="project" value="UniProtKB-KW"/>
</dbReference>
<evidence type="ECO:0000256" key="4">
    <source>
        <dbReference type="ARBA" id="ARBA00022723"/>
    </source>
</evidence>
<accession>A0A1H6DNI2</accession>
<dbReference type="GO" id="GO:0016020">
    <property type="term" value="C:membrane"/>
    <property type="evidence" value="ECO:0007669"/>
    <property type="project" value="UniProtKB-SubCell"/>
</dbReference>
<dbReference type="EMBL" id="FNVQ01000008">
    <property type="protein sequence ID" value="SEG86862.1"/>
    <property type="molecule type" value="Genomic_DNA"/>
</dbReference>
<dbReference type="PANTHER" id="PTHR35457">
    <property type="entry name" value="HEME A SYNTHASE"/>
    <property type="match status" value="1"/>
</dbReference>